<dbReference type="SFLD" id="SFLDG01021">
    <property type="entry name" value="Trichodiene_Synthase_Like"/>
    <property type="match status" value="1"/>
</dbReference>
<accession>A0A9P3GJU8</accession>
<evidence type="ECO:0000313" key="4">
    <source>
        <dbReference type="Proteomes" id="UP000703269"/>
    </source>
</evidence>
<dbReference type="InterPro" id="IPR024652">
    <property type="entry name" value="Trichodiene_synth"/>
</dbReference>
<evidence type="ECO:0000256" key="2">
    <source>
        <dbReference type="ARBA" id="ARBA00023239"/>
    </source>
</evidence>
<dbReference type="GO" id="GO:0016838">
    <property type="term" value="F:carbon-oxygen lyase activity, acting on phosphates"/>
    <property type="evidence" value="ECO:0007669"/>
    <property type="project" value="InterPro"/>
</dbReference>
<comment type="caution">
    <text evidence="3">The sequence shown here is derived from an EMBL/GenBank/DDBJ whole genome shotgun (WGS) entry which is preliminary data.</text>
</comment>
<proteinExistence type="inferred from homology"/>
<evidence type="ECO:0000256" key="1">
    <source>
        <dbReference type="ARBA" id="ARBA00007946"/>
    </source>
</evidence>
<keyword evidence="2" id="KW-0456">Lyase</keyword>
<evidence type="ECO:0008006" key="5">
    <source>
        <dbReference type="Google" id="ProtNLM"/>
    </source>
</evidence>
<protein>
    <recommendedName>
        <fullName evidence="5">Terpenoid synthase</fullName>
    </recommendedName>
</protein>
<dbReference type="OrthoDB" id="2998174at2759"/>
<dbReference type="InterPro" id="IPR008949">
    <property type="entry name" value="Isoprenoid_synthase_dom_sf"/>
</dbReference>
<evidence type="ECO:0000313" key="3">
    <source>
        <dbReference type="EMBL" id="GJE96500.1"/>
    </source>
</evidence>
<dbReference type="Proteomes" id="UP000703269">
    <property type="component" value="Unassembled WGS sequence"/>
</dbReference>
<organism evidence="3 4">
    <name type="scientific">Phanerochaete sordida</name>
    <dbReference type="NCBI Taxonomy" id="48140"/>
    <lineage>
        <taxon>Eukaryota</taxon>
        <taxon>Fungi</taxon>
        <taxon>Dikarya</taxon>
        <taxon>Basidiomycota</taxon>
        <taxon>Agaricomycotina</taxon>
        <taxon>Agaricomycetes</taxon>
        <taxon>Polyporales</taxon>
        <taxon>Phanerochaetaceae</taxon>
        <taxon>Phanerochaete</taxon>
    </lineage>
</organism>
<dbReference type="AlphaFoldDB" id="A0A9P3GJU8"/>
<dbReference type="SFLD" id="SFLDS00005">
    <property type="entry name" value="Isoprenoid_Synthase_Type_I"/>
    <property type="match status" value="1"/>
</dbReference>
<dbReference type="Pfam" id="PF06330">
    <property type="entry name" value="TRI5"/>
    <property type="match status" value="1"/>
</dbReference>
<keyword evidence="4" id="KW-1185">Reference proteome</keyword>
<gene>
    <name evidence="3" type="ORF">PsYK624_126970</name>
</gene>
<comment type="similarity">
    <text evidence="1">Belongs to the trichodiene synthase family.</text>
</comment>
<name>A0A9P3GJU8_9APHY</name>
<dbReference type="SUPFAM" id="SSF48576">
    <property type="entry name" value="Terpenoid synthases"/>
    <property type="match status" value="1"/>
</dbReference>
<sequence length="337" mass="37618">MACVADIPSAPALFIESINPSATRAEAQEAKKDDDLMHFTRNIVNDLLARTGIRVDATVPPHHAEVEARVRAVVAGWDVGNVDKARLERHVVTAIMMSTITYGHTALESQQIIALYTICVICIDDDEVDAEALSQFAVRLQAGQKQLHPLLDRYAEVLARLPEYFCAYTATAMFTDSINFVNNTLFEQKLERMHLHPAAAQYPQYKRAGNGLGSVYVGFIWDKFAFPDVSTFIQALPDALTVTFDANDVLSFYKEELSGDTKNFVHDSARVTNKDTHSLVRELVDRIVTGVHTVRAILEGGKEREAWEHWLTGYVSWHILAPRYRLASLVDNGSSGR</sequence>
<dbReference type="Gene3D" id="1.10.600.10">
    <property type="entry name" value="Farnesyl Diphosphate Synthase"/>
    <property type="match status" value="1"/>
</dbReference>
<dbReference type="EMBL" id="BPQB01000060">
    <property type="protein sequence ID" value="GJE96500.1"/>
    <property type="molecule type" value="Genomic_DNA"/>
</dbReference>
<reference evidence="3 4" key="1">
    <citation type="submission" date="2021-08" db="EMBL/GenBank/DDBJ databases">
        <title>Draft Genome Sequence of Phanerochaete sordida strain YK-624.</title>
        <authorList>
            <person name="Mori T."/>
            <person name="Dohra H."/>
            <person name="Suzuki T."/>
            <person name="Kawagishi H."/>
            <person name="Hirai H."/>
        </authorList>
    </citation>
    <scope>NUCLEOTIDE SEQUENCE [LARGE SCALE GENOMIC DNA]</scope>
    <source>
        <strain evidence="3 4">YK-624</strain>
    </source>
</reference>